<feature type="domain" description="Major facilitator superfamily (MFS) profile" evidence="9">
    <location>
        <begin position="1"/>
        <end position="379"/>
    </location>
</feature>
<gene>
    <name evidence="10" type="ORF">EP073_05390</name>
</gene>
<keyword evidence="7 8" id="KW-0472">Membrane</keyword>
<dbReference type="InterPro" id="IPR020846">
    <property type="entry name" value="MFS_dom"/>
</dbReference>
<feature type="transmembrane region" description="Helical" evidence="8">
    <location>
        <begin position="292"/>
        <end position="314"/>
    </location>
</feature>
<dbReference type="OrthoDB" id="9780737at2"/>
<dbReference type="PROSITE" id="PS50850">
    <property type="entry name" value="MFS"/>
    <property type="match status" value="1"/>
</dbReference>
<evidence type="ECO:0000313" key="11">
    <source>
        <dbReference type="Proteomes" id="UP000287502"/>
    </source>
</evidence>
<keyword evidence="4" id="KW-1003">Cell membrane</keyword>
<dbReference type="GO" id="GO:0022857">
    <property type="term" value="F:transmembrane transporter activity"/>
    <property type="evidence" value="ECO:0007669"/>
    <property type="project" value="InterPro"/>
</dbReference>
<dbReference type="PANTHER" id="PTHR43271">
    <property type="entry name" value="BLL2771 PROTEIN"/>
    <property type="match status" value="1"/>
</dbReference>
<dbReference type="AlphaFoldDB" id="A0A3R5XX61"/>
<dbReference type="KEGG" id="gtl:EP073_05390"/>
<dbReference type="PANTHER" id="PTHR43271:SF1">
    <property type="entry name" value="INNER MEMBRANE TRANSPORT PROTEIN YNFM"/>
    <property type="match status" value="1"/>
</dbReference>
<feature type="transmembrane region" description="Helical" evidence="8">
    <location>
        <begin position="237"/>
        <end position="257"/>
    </location>
</feature>
<dbReference type="CDD" id="cd17324">
    <property type="entry name" value="MFS_NepI_like"/>
    <property type="match status" value="1"/>
</dbReference>
<keyword evidence="6 8" id="KW-1133">Transmembrane helix</keyword>
<evidence type="ECO:0000259" key="9">
    <source>
        <dbReference type="PROSITE" id="PS50850"/>
    </source>
</evidence>
<feature type="transmembrane region" description="Helical" evidence="8">
    <location>
        <begin position="41"/>
        <end position="59"/>
    </location>
</feature>
<protein>
    <submittedName>
        <fullName evidence="10">MFS transporter</fullName>
    </submittedName>
</protein>
<keyword evidence="5 8" id="KW-0812">Transmembrane</keyword>
<evidence type="ECO:0000256" key="3">
    <source>
        <dbReference type="ARBA" id="ARBA00022448"/>
    </source>
</evidence>
<evidence type="ECO:0000256" key="2">
    <source>
        <dbReference type="ARBA" id="ARBA00008335"/>
    </source>
</evidence>
<feature type="transmembrane region" description="Helical" evidence="8">
    <location>
        <begin position="205"/>
        <end position="225"/>
    </location>
</feature>
<comment type="subcellular location">
    <subcellularLocation>
        <location evidence="1">Cell membrane</location>
        <topology evidence="1">Multi-pass membrane protein</topology>
    </subcellularLocation>
</comment>
<keyword evidence="3" id="KW-0813">Transport</keyword>
<accession>A0A3R5XX61</accession>
<evidence type="ECO:0000313" key="10">
    <source>
        <dbReference type="EMBL" id="QAR32856.1"/>
    </source>
</evidence>
<dbReference type="InterPro" id="IPR011701">
    <property type="entry name" value="MFS"/>
</dbReference>
<feature type="transmembrane region" description="Helical" evidence="8">
    <location>
        <begin position="353"/>
        <end position="374"/>
    </location>
</feature>
<name>A0A3R5XX61_9BACT</name>
<dbReference type="SUPFAM" id="SSF103473">
    <property type="entry name" value="MFS general substrate transporter"/>
    <property type="match status" value="1"/>
</dbReference>
<feature type="transmembrane region" description="Helical" evidence="8">
    <location>
        <begin position="130"/>
        <end position="151"/>
    </location>
</feature>
<feature type="transmembrane region" description="Helical" evidence="8">
    <location>
        <begin position="94"/>
        <end position="118"/>
    </location>
</feature>
<feature type="transmembrane region" description="Helical" evidence="8">
    <location>
        <begin position="157"/>
        <end position="175"/>
    </location>
</feature>
<organism evidence="10 11">
    <name type="scientific">Geovibrio thiophilus</name>
    <dbReference type="NCBI Taxonomy" id="139438"/>
    <lineage>
        <taxon>Bacteria</taxon>
        <taxon>Pseudomonadati</taxon>
        <taxon>Deferribacterota</taxon>
        <taxon>Deferribacteres</taxon>
        <taxon>Deferribacterales</taxon>
        <taxon>Geovibrionaceae</taxon>
        <taxon>Geovibrio</taxon>
    </lineage>
</organism>
<evidence type="ECO:0000256" key="7">
    <source>
        <dbReference type="ARBA" id="ARBA00023136"/>
    </source>
</evidence>
<dbReference type="GO" id="GO:0005886">
    <property type="term" value="C:plasma membrane"/>
    <property type="evidence" value="ECO:0007669"/>
    <property type="project" value="UniProtKB-SubCell"/>
</dbReference>
<evidence type="ECO:0000256" key="8">
    <source>
        <dbReference type="SAM" id="Phobius"/>
    </source>
</evidence>
<sequence>MRFYHTLIMVYATVMTFSALYAPQPLQPILMSEFGVSKEQAALLTTVTMIPLGIAPIVYGYMLESFSSKKLFLIGIGSLALLQLAFFFTDNFNLLIVIRFFVGMAIPAVLTSVMTYISTVTKRETVQRQMAYYISSTILGGFAGRFFSGLIASYFGWRWTFLILAFSLSFAFLLIRSLHEAEIQVSKFSVRSVLDVLKKRQFATIYLLIFATFFTFAAMLNFIPFRVREISAGSSSFTIGVMYMGYIMGIVMSLNALRIIKIFGGEMNTVFSALVFYAFTLFLFTYPSLYVMFFGMFLFCCGMFLAHSVASGYVNKIADDKKGITNGLYVSFYYAGGTFGSFVPGFVYSGFGWNFFLLFIGSVLSVSVAAAWFIQDRRRIYS</sequence>
<evidence type="ECO:0000256" key="4">
    <source>
        <dbReference type="ARBA" id="ARBA00022475"/>
    </source>
</evidence>
<evidence type="ECO:0000256" key="6">
    <source>
        <dbReference type="ARBA" id="ARBA00022989"/>
    </source>
</evidence>
<dbReference type="RefSeq" id="WP_128466142.1">
    <property type="nucleotide sequence ID" value="NZ_CP035108.1"/>
</dbReference>
<keyword evidence="11" id="KW-1185">Reference proteome</keyword>
<feature type="transmembrane region" description="Helical" evidence="8">
    <location>
        <begin position="326"/>
        <end position="347"/>
    </location>
</feature>
<dbReference type="InterPro" id="IPR036259">
    <property type="entry name" value="MFS_trans_sf"/>
</dbReference>
<reference evidence="10 11" key="1">
    <citation type="submission" date="2019-01" db="EMBL/GenBank/DDBJ databases">
        <title>Geovibrio thiophilus DSM 11263, complete genome.</title>
        <authorList>
            <person name="Spring S."/>
            <person name="Bunk B."/>
            <person name="Sproer C."/>
        </authorList>
    </citation>
    <scope>NUCLEOTIDE SEQUENCE [LARGE SCALE GENOMIC DNA]</scope>
    <source>
        <strain evidence="10 11">DSM 11263</strain>
    </source>
</reference>
<evidence type="ECO:0000256" key="5">
    <source>
        <dbReference type="ARBA" id="ARBA00022692"/>
    </source>
</evidence>
<dbReference type="Gene3D" id="1.20.1250.20">
    <property type="entry name" value="MFS general substrate transporter like domains"/>
    <property type="match status" value="1"/>
</dbReference>
<dbReference type="Pfam" id="PF07690">
    <property type="entry name" value="MFS_1"/>
    <property type="match status" value="1"/>
</dbReference>
<feature type="transmembrane region" description="Helical" evidence="8">
    <location>
        <begin position="269"/>
        <end position="286"/>
    </location>
</feature>
<proteinExistence type="inferred from homology"/>
<feature type="transmembrane region" description="Helical" evidence="8">
    <location>
        <begin position="71"/>
        <end position="88"/>
    </location>
</feature>
<evidence type="ECO:0000256" key="1">
    <source>
        <dbReference type="ARBA" id="ARBA00004651"/>
    </source>
</evidence>
<dbReference type="Proteomes" id="UP000287502">
    <property type="component" value="Chromosome"/>
</dbReference>
<feature type="transmembrane region" description="Helical" evidence="8">
    <location>
        <begin position="7"/>
        <end position="26"/>
    </location>
</feature>
<dbReference type="EMBL" id="CP035108">
    <property type="protein sequence ID" value="QAR32856.1"/>
    <property type="molecule type" value="Genomic_DNA"/>
</dbReference>
<comment type="similarity">
    <text evidence="2">Belongs to the major facilitator superfamily.</text>
</comment>